<evidence type="ECO:0000313" key="4">
    <source>
        <dbReference type="Proteomes" id="UP000500767"/>
    </source>
</evidence>
<dbReference type="AlphaFoldDB" id="A0A6M8HZM9"/>
<feature type="signal peptide" evidence="2">
    <location>
        <begin position="1"/>
        <end position="23"/>
    </location>
</feature>
<geneLocation type="plasmid" evidence="3 4">
    <name>unnamed7</name>
</geneLocation>
<dbReference type="KEGG" id="lck:HN018_28100"/>
<keyword evidence="4" id="KW-1185">Reference proteome</keyword>
<dbReference type="InterPro" id="IPR047937">
    <property type="entry name" value="Eex_IncN-like"/>
</dbReference>
<sequence length="139" mass="15186">MRHSCTVQVFTLALLALSAPVSAQPVPPEAQRTVEFYVQHPALRSRVNSACLNDPGHLRNAADCWNAHRADLVASARQTHELAGDSSDPRTPAYWTKRPNERRFTLNLCSHMTPEHARADPACAPAASSIVAEQQAATH</sequence>
<reference evidence="3 4" key="1">
    <citation type="journal article" date="2014" name="World J. Microbiol. Biotechnol.">
        <title>Biodiversity and physiological characteristics of Antarctic and Arctic lichens-associated bacteria.</title>
        <authorList>
            <person name="Lee Y.M."/>
            <person name="Kim E.H."/>
            <person name="Lee H.K."/>
            <person name="Hong S.G."/>
        </authorList>
    </citation>
    <scope>NUCLEOTIDE SEQUENCE [LARGE SCALE GENOMIC DNA]</scope>
    <source>
        <strain evidence="3 4">PAMC 26569</strain>
        <plasmid evidence="3">unnamed7</plasmid>
    </source>
</reference>
<proteinExistence type="predicted"/>
<dbReference type="NCBIfam" id="NF033894">
    <property type="entry name" value="Eex_IncN"/>
    <property type="match status" value="1"/>
</dbReference>
<protein>
    <submittedName>
        <fullName evidence="3">EexN family lipoprotein</fullName>
    </submittedName>
</protein>
<dbReference type="RefSeq" id="WP_171837895.1">
    <property type="nucleotide sequence ID" value="NZ_CP053714.1"/>
</dbReference>
<keyword evidence="2" id="KW-0732">Signal</keyword>
<dbReference type="EMBL" id="CP053714">
    <property type="protein sequence ID" value="QKE93989.1"/>
    <property type="molecule type" value="Genomic_DNA"/>
</dbReference>
<evidence type="ECO:0000313" key="3">
    <source>
        <dbReference type="EMBL" id="QKE93989.1"/>
    </source>
</evidence>
<organism evidence="3 4">
    <name type="scientific">Lichenicola cladoniae</name>
    <dbReference type="NCBI Taxonomy" id="1484109"/>
    <lineage>
        <taxon>Bacteria</taxon>
        <taxon>Pseudomonadati</taxon>
        <taxon>Pseudomonadota</taxon>
        <taxon>Alphaproteobacteria</taxon>
        <taxon>Acetobacterales</taxon>
        <taxon>Acetobacteraceae</taxon>
        <taxon>Lichenicola</taxon>
    </lineage>
</organism>
<feature type="chain" id="PRO_5027121010" evidence="2">
    <location>
        <begin position="24"/>
        <end position="139"/>
    </location>
</feature>
<evidence type="ECO:0000256" key="1">
    <source>
        <dbReference type="SAM" id="MobiDB-lite"/>
    </source>
</evidence>
<feature type="region of interest" description="Disordered" evidence="1">
    <location>
        <begin position="78"/>
        <end position="97"/>
    </location>
</feature>
<keyword evidence="3" id="KW-0614">Plasmid</keyword>
<accession>A0A6M8HZM9</accession>
<keyword evidence="3" id="KW-0449">Lipoprotein</keyword>
<evidence type="ECO:0000256" key="2">
    <source>
        <dbReference type="SAM" id="SignalP"/>
    </source>
</evidence>
<name>A0A6M8HZM9_9PROT</name>
<gene>
    <name evidence="3" type="ORF">HN018_28100</name>
</gene>
<dbReference type="Proteomes" id="UP000500767">
    <property type="component" value="Plasmid unnamed7"/>
</dbReference>